<dbReference type="SUPFAM" id="SSF52540">
    <property type="entry name" value="P-loop containing nucleoside triphosphate hydrolases"/>
    <property type="match status" value="1"/>
</dbReference>
<evidence type="ECO:0000313" key="2">
    <source>
        <dbReference type="EMBL" id="MCQ8774038.1"/>
    </source>
</evidence>
<sequence>MASVQSWLKPDLRDRPGLMKLNDELHDLRLDAGLPSARTIRNRIGKDAQEYWIVNHQAVLNTFQRPDLPRWGRLELIVAVLSEDAGHSDAEREVSRFKNLWKQAFDETVAQASVQPPAEAAASHDETKDSAQPHEGQPEQGIGDDHQQTEQDPSADSEAPVDADQASARINYAEESLKGLIINAAQALWDDKDALRIFLGVVRRGEGFVRLADAVAERRPANATFYGVKSREFEVEPSPARHELVSLRRFLHEHRIKRQWSFTNLETQTGVSSDDWIRWYTRDELPRRQAVVAFSHVAHLGLEDHVLLLGLWEAAHEALQAQRHFEALPARISFDEAWLMRDATTPRLWALAGVAAEEQHAYGPDLATGTAPAFVVAGPPGSGRSTALVNVARALLAASTRVVLAAPKASPLRELDGQHGVVACFVREDIGSDELEAVLASASPEEPVVVVIDDVEALHKCDAGGLLKGLVQHGFEEGTALVVGCCEDKLPFGFGWLEETKKAHRGLLLSPQEQSTGDVIGIRIGHSIAGQPITLGRGWLHLGDGELLPVVVPG</sequence>
<gene>
    <name evidence="2" type="ORF">NQU55_30390</name>
</gene>
<proteinExistence type="predicted"/>
<dbReference type="InterPro" id="IPR027417">
    <property type="entry name" value="P-loop_NTPase"/>
</dbReference>
<keyword evidence="3" id="KW-1185">Reference proteome</keyword>
<dbReference type="Proteomes" id="UP001142374">
    <property type="component" value="Unassembled WGS sequence"/>
</dbReference>
<dbReference type="Pfam" id="PF13604">
    <property type="entry name" value="AAA_30"/>
    <property type="match status" value="1"/>
</dbReference>
<evidence type="ECO:0000256" key="1">
    <source>
        <dbReference type="SAM" id="MobiDB-lite"/>
    </source>
</evidence>
<dbReference type="Gene3D" id="3.40.50.300">
    <property type="entry name" value="P-loop containing nucleotide triphosphate hydrolases"/>
    <property type="match status" value="1"/>
</dbReference>
<dbReference type="RefSeq" id="WP_168094715.1">
    <property type="nucleotide sequence ID" value="NZ_JAATER010000289.1"/>
</dbReference>
<name>A0A9X2LMM9_9ACTN</name>
<organism evidence="2 3">
    <name type="scientific">Streptomyces telluris</name>
    <dbReference type="NCBI Taxonomy" id="2720021"/>
    <lineage>
        <taxon>Bacteria</taxon>
        <taxon>Bacillati</taxon>
        <taxon>Actinomycetota</taxon>
        <taxon>Actinomycetes</taxon>
        <taxon>Kitasatosporales</taxon>
        <taxon>Streptomycetaceae</taxon>
        <taxon>Streptomyces</taxon>
    </lineage>
</organism>
<dbReference type="AlphaFoldDB" id="A0A9X2LMM9"/>
<evidence type="ECO:0000313" key="3">
    <source>
        <dbReference type="Proteomes" id="UP001142374"/>
    </source>
</evidence>
<protein>
    <submittedName>
        <fullName evidence="2">AAA family ATPase</fullName>
    </submittedName>
</protein>
<reference evidence="2" key="1">
    <citation type="submission" date="2022-06" db="EMBL/GenBank/DDBJ databases">
        <title>WGS of actinobacteria.</title>
        <authorList>
            <person name="Thawai C."/>
        </authorList>
    </citation>
    <scope>NUCLEOTIDE SEQUENCE</scope>
    <source>
        <strain evidence="2">AA8</strain>
    </source>
</reference>
<feature type="region of interest" description="Disordered" evidence="1">
    <location>
        <begin position="111"/>
        <end position="163"/>
    </location>
</feature>
<comment type="caution">
    <text evidence="2">The sequence shown here is derived from an EMBL/GenBank/DDBJ whole genome shotgun (WGS) entry which is preliminary data.</text>
</comment>
<dbReference type="EMBL" id="JANIID010000037">
    <property type="protein sequence ID" value="MCQ8774038.1"/>
    <property type="molecule type" value="Genomic_DNA"/>
</dbReference>
<accession>A0A9X2LMM9</accession>
<feature type="compositionally biased region" description="Basic and acidic residues" evidence="1">
    <location>
        <begin position="122"/>
        <end position="132"/>
    </location>
</feature>